<dbReference type="PANTHER" id="PTHR34298:SF2">
    <property type="entry name" value="SEGREGATION AND CONDENSATION PROTEIN B"/>
    <property type="match status" value="1"/>
</dbReference>
<dbReference type="SUPFAM" id="SSF46785">
    <property type="entry name" value="Winged helix' DNA-binding domain"/>
    <property type="match status" value="2"/>
</dbReference>
<comment type="similarity">
    <text evidence="5">Belongs to the ScpB family.</text>
</comment>
<accession>A0A1G6HB18</accession>
<reference evidence="7" key="1">
    <citation type="submission" date="2016-09" db="EMBL/GenBank/DDBJ databases">
        <authorList>
            <person name="Varghese N."/>
            <person name="Submissions S."/>
        </authorList>
    </citation>
    <scope>NUCLEOTIDE SEQUENCE [LARGE SCALE GENOMIC DNA]</scope>
    <source>
        <strain evidence="7">25nlg</strain>
    </source>
</reference>
<dbReference type="GO" id="GO:0005737">
    <property type="term" value="C:cytoplasm"/>
    <property type="evidence" value="ECO:0007669"/>
    <property type="project" value="UniProtKB-SubCell"/>
</dbReference>
<evidence type="ECO:0000313" key="7">
    <source>
        <dbReference type="Proteomes" id="UP000242662"/>
    </source>
</evidence>
<dbReference type="OrthoDB" id="9806226at2"/>
<keyword evidence="2 5" id="KW-0132">Cell division</keyword>
<evidence type="ECO:0000256" key="4">
    <source>
        <dbReference type="ARBA" id="ARBA00023306"/>
    </source>
</evidence>
<proteinExistence type="inferred from homology"/>
<dbReference type="GO" id="GO:0051304">
    <property type="term" value="P:chromosome separation"/>
    <property type="evidence" value="ECO:0007669"/>
    <property type="project" value="InterPro"/>
</dbReference>
<comment type="function">
    <text evidence="5">Participates in chromosomal partition during cell division. May act via the formation of a condensin-like complex containing Smc and ScpA that pull DNA away from mid-cell into both cell halves.</text>
</comment>
<dbReference type="Proteomes" id="UP000242662">
    <property type="component" value="Unassembled WGS sequence"/>
</dbReference>
<dbReference type="PIRSF" id="PIRSF019345">
    <property type="entry name" value="ScpB"/>
    <property type="match status" value="1"/>
</dbReference>
<comment type="subunit">
    <text evidence="5">Homodimer. Homodimerization may be required to stabilize the binding of ScpA to the Smc head domains. Component of a cohesin-like complex composed of ScpA, ScpB and the Smc homodimer, in which ScpA and ScpB bind to the head domain of Smc. The presence of the three proteins is required for the association of the complex with DNA.</text>
</comment>
<keyword evidence="1 5" id="KW-0963">Cytoplasm</keyword>
<dbReference type="Gene3D" id="1.10.10.10">
    <property type="entry name" value="Winged helix-like DNA-binding domain superfamily/Winged helix DNA-binding domain"/>
    <property type="match status" value="2"/>
</dbReference>
<comment type="subcellular location">
    <subcellularLocation>
        <location evidence="5">Cytoplasm</location>
    </subcellularLocation>
    <text evidence="5">Associated with two foci at the outer edges of the nucleoid region in young cells, and at four foci within both cell halves in older cells.</text>
</comment>
<dbReference type="EMBL" id="FMYM01000003">
    <property type="protein sequence ID" value="SDB90636.1"/>
    <property type="molecule type" value="Genomic_DNA"/>
</dbReference>
<dbReference type="PANTHER" id="PTHR34298">
    <property type="entry name" value="SEGREGATION AND CONDENSATION PROTEIN B"/>
    <property type="match status" value="1"/>
</dbReference>
<dbReference type="Pfam" id="PF04079">
    <property type="entry name" value="SMC_ScpB"/>
    <property type="match status" value="1"/>
</dbReference>
<protein>
    <recommendedName>
        <fullName evidence="5">Segregation and condensation protein B</fullName>
    </recommendedName>
</protein>
<dbReference type="GO" id="GO:0051301">
    <property type="term" value="P:cell division"/>
    <property type="evidence" value="ECO:0007669"/>
    <property type="project" value="UniProtKB-KW"/>
</dbReference>
<dbReference type="InterPro" id="IPR005234">
    <property type="entry name" value="ScpB_csome_segregation"/>
</dbReference>
<dbReference type="AlphaFoldDB" id="A0A1G6HB18"/>
<evidence type="ECO:0000256" key="5">
    <source>
        <dbReference type="HAMAP-Rule" id="MF_01804"/>
    </source>
</evidence>
<dbReference type="RefSeq" id="WP_090774936.1">
    <property type="nucleotide sequence ID" value="NZ_FMYM01000003.1"/>
</dbReference>
<dbReference type="STRING" id="1464122.SAMN05421737_10369"/>
<evidence type="ECO:0000256" key="3">
    <source>
        <dbReference type="ARBA" id="ARBA00022829"/>
    </source>
</evidence>
<dbReference type="NCBIfam" id="TIGR00281">
    <property type="entry name" value="SMC-Scp complex subunit ScpB"/>
    <property type="match status" value="1"/>
</dbReference>
<evidence type="ECO:0000256" key="1">
    <source>
        <dbReference type="ARBA" id="ARBA00022490"/>
    </source>
</evidence>
<gene>
    <name evidence="5" type="primary">scpB</name>
    <name evidence="6" type="ORF">SAMN05421737_10369</name>
</gene>
<sequence length="194" mass="21605">MQTDLLAQVEGLLFVSGEEGLSVKEMVTLLNCPEVEIDAALIVLSGRMAQDDRGIRLARLGDRYRLTTKAQHAHLYKDLAASPIRSQLSRAALEVLAMVAYHEPITRVEIDEVRGVNSERVITSLVTKQLIETCGRAEGPGRALLYRTTPAFLDHFGLETRADLPPLESFALFEEEEDDALFHEGELLEEERSS</sequence>
<evidence type="ECO:0000313" key="6">
    <source>
        <dbReference type="EMBL" id="SDB90636.1"/>
    </source>
</evidence>
<dbReference type="GO" id="GO:0006260">
    <property type="term" value="P:DNA replication"/>
    <property type="evidence" value="ECO:0007669"/>
    <property type="project" value="UniProtKB-UniRule"/>
</dbReference>
<dbReference type="HAMAP" id="MF_01804">
    <property type="entry name" value="ScpB"/>
    <property type="match status" value="1"/>
</dbReference>
<evidence type="ECO:0000256" key="2">
    <source>
        <dbReference type="ARBA" id="ARBA00022618"/>
    </source>
</evidence>
<keyword evidence="3 5" id="KW-0159">Chromosome partition</keyword>
<name>A0A1G6HB18_9BACI</name>
<dbReference type="InterPro" id="IPR036390">
    <property type="entry name" value="WH_DNA-bd_sf"/>
</dbReference>
<keyword evidence="7" id="KW-1185">Reference proteome</keyword>
<dbReference type="InterPro" id="IPR036388">
    <property type="entry name" value="WH-like_DNA-bd_sf"/>
</dbReference>
<organism evidence="6 7">
    <name type="scientific">Shouchella lonarensis</name>
    <dbReference type="NCBI Taxonomy" id="1464122"/>
    <lineage>
        <taxon>Bacteria</taxon>
        <taxon>Bacillati</taxon>
        <taxon>Bacillota</taxon>
        <taxon>Bacilli</taxon>
        <taxon>Bacillales</taxon>
        <taxon>Bacillaceae</taxon>
        <taxon>Shouchella</taxon>
    </lineage>
</organism>
<keyword evidence="4 5" id="KW-0131">Cell cycle</keyword>